<feature type="signal peptide" evidence="1">
    <location>
        <begin position="1"/>
        <end position="19"/>
    </location>
</feature>
<evidence type="ECO:0000256" key="1">
    <source>
        <dbReference type="SAM" id="SignalP"/>
    </source>
</evidence>
<gene>
    <name evidence="2" type="ORF">HCDG_08411</name>
</gene>
<dbReference type="OrthoDB" id="10370697at2759"/>
<protein>
    <submittedName>
        <fullName evidence="2">Uncharacterized protein</fullName>
    </submittedName>
</protein>
<sequence>MGVACCAPAVFLLISGCESIPEINWKAHLRNGGEEEGPNCATIRSMAEVNTLVGVLLRAVEIRVLRASMLANLSIGEMNQLST</sequence>
<dbReference type="EMBL" id="GG692436">
    <property type="protein sequence ID" value="EER36960.1"/>
    <property type="molecule type" value="Genomic_DNA"/>
</dbReference>
<organism evidence="2 3">
    <name type="scientific">Ajellomyces capsulatus (strain H143)</name>
    <name type="common">Darling's disease fungus</name>
    <name type="synonym">Histoplasma capsulatum</name>
    <dbReference type="NCBI Taxonomy" id="544712"/>
    <lineage>
        <taxon>Eukaryota</taxon>
        <taxon>Fungi</taxon>
        <taxon>Dikarya</taxon>
        <taxon>Ascomycota</taxon>
        <taxon>Pezizomycotina</taxon>
        <taxon>Eurotiomycetes</taxon>
        <taxon>Eurotiomycetidae</taxon>
        <taxon>Onygenales</taxon>
        <taxon>Ajellomycetaceae</taxon>
        <taxon>Histoplasma</taxon>
    </lineage>
</organism>
<dbReference type="VEuPathDB" id="FungiDB:HCDG_08411"/>
<reference evidence="3" key="1">
    <citation type="submission" date="2009-05" db="EMBL/GenBank/DDBJ databases">
        <title>The genome sequence of Ajellomyces capsulatus strain H143.</title>
        <authorList>
            <person name="Champion M."/>
            <person name="Cuomo C.A."/>
            <person name="Ma L.-J."/>
            <person name="Henn M.R."/>
            <person name="Sil A."/>
            <person name="Goldman B."/>
            <person name="Young S.K."/>
            <person name="Kodira C.D."/>
            <person name="Zeng Q."/>
            <person name="Koehrsen M."/>
            <person name="Alvarado L."/>
            <person name="Berlin A.M."/>
            <person name="Borenstein D."/>
            <person name="Chen Z."/>
            <person name="Engels R."/>
            <person name="Freedman E."/>
            <person name="Gellesch M."/>
            <person name="Goldberg J."/>
            <person name="Griggs A."/>
            <person name="Gujja S."/>
            <person name="Heiman D.I."/>
            <person name="Hepburn T.A."/>
            <person name="Howarth C."/>
            <person name="Jen D."/>
            <person name="Larson L."/>
            <person name="Lewis B."/>
            <person name="Mehta T."/>
            <person name="Park D."/>
            <person name="Pearson M."/>
            <person name="Roberts A."/>
            <person name="Saif S."/>
            <person name="Shea T.D."/>
            <person name="Shenoy N."/>
            <person name="Sisk P."/>
            <person name="Stolte C."/>
            <person name="Sykes S."/>
            <person name="Walk T."/>
            <person name="White J."/>
            <person name="Yandava C."/>
            <person name="Klein B."/>
            <person name="McEwen J.G."/>
            <person name="Puccia R."/>
            <person name="Goldman G.H."/>
            <person name="Felipe M.S."/>
            <person name="Nino-Vega G."/>
            <person name="San-Blas G."/>
            <person name="Taylor J.W."/>
            <person name="Mendoza L."/>
            <person name="Galagan J.E."/>
            <person name="Nusbaum C."/>
            <person name="Birren B.W."/>
        </authorList>
    </citation>
    <scope>NUCLEOTIDE SEQUENCE [LARGE SCALE GENOMIC DNA]</scope>
    <source>
        <strain evidence="3">H143</strain>
    </source>
</reference>
<name>C6HR26_AJECH</name>
<evidence type="ECO:0000313" key="2">
    <source>
        <dbReference type="EMBL" id="EER36960.1"/>
    </source>
</evidence>
<proteinExistence type="predicted"/>
<dbReference type="HOGENOM" id="CLU_2542030_0_0_1"/>
<dbReference type="AlphaFoldDB" id="C6HR26"/>
<evidence type="ECO:0000313" key="3">
    <source>
        <dbReference type="Proteomes" id="UP000002624"/>
    </source>
</evidence>
<dbReference type="Proteomes" id="UP000002624">
    <property type="component" value="Unassembled WGS sequence"/>
</dbReference>
<accession>C6HR26</accession>
<keyword evidence="1" id="KW-0732">Signal</keyword>
<feature type="chain" id="PRO_5002964403" evidence="1">
    <location>
        <begin position="20"/>
        <end position="83"/>
    </location>
</feature>